<proteinExistence type="evidence at transcript level"/>
<dbReference type="Pfam" id="PF23564">
    <property type="entry name" value="EF-hand_FSTL1"/>
    <property type="match status" value="1"/>
</dbReference>
<gene>
    <name evidence="6" type="primary">FSTL1</name>
</gene>
<reference evidence="6" key="1">
    <citation type="journal article" date="2013" name="Genome Biol. Evol.">
        <title>Punctuated emergences of genetic and phenotypic innovations in eumetazoan, bilaterian, euteleostome, and hominidae ancestors.</title>
        <authorList>
            <person name="Wenger Y."/>
            <person name="Galliot B."/>
        </authorList>
    </citation>
    <scope>NUCLEOTIDE SEQUENCE</scope>
    <source>
        <tissue evidence="6">Whole animals</tissue>
    </source>
</reference>
<feature type="signal peptide" evidence="4">
    <location>
        <begin position="1"/>
        <end position="16"/>
    </location>
</feature>
<dbReference type="PROSITE" id="PS51465">
    <property type="entry name" value="KAZAL_2"/>
    <property type="match status" value="1"/>
</dbReference>
<dbReference type="GO" id="GO:0005615">
    <property type="term" value="C:extracellular space"/>
    <property type="evidence" value="ECO:0007669"/>
    <property type="project" value="TreeGrafter"/>
</dbReference>
<dbReference type="Gene3D" id="1.10.238.10">
    <property type="entry name" value="EF-hand"/>
    <property type="match status" value="1"/>
</dbReference>
<keyword evidence="1 4" id="KW-0732">Signal</keyword>
<dbReference type="PANTHER" id="PTHR10913">
    <property type="entry name" value="FOLLISTATIN-RELATED"/>
    <property type="match status" value="1"/>
</dbReference>
<dbReference type="InterPro" id="IPR011992">
    <property type="entry name" value="EF-hand-dom_pair"/>
</dbReference>
<dbReference type="PROSITE" id="PS00018">
    <property type="entry name" value="EF_HAND_1"/>
    <property type="match status" value="1"/>
</dbReference>
<keyword evidence="2" id="KW-0106">Calcium</keyword>
<dbReference type="Pfam" id="PF07648">
    <property type="entry name" value="Kazal_2"/>
    <property type="match status" value="1"/>
</dbReference>
<evidence type="ECO:0000313" key="6">
    <source>
        <dbReference type="EMBL" id="CDG70268.1"/>
    </source>
</evidence>
<dbReference type="InterPro" id="IPR036058">
    <property type="entry name" value="Kazal_dom_sf"/>
</dbReference>
<dbReference type="InterPro" id="IPR018247">
    <property type="entry name" value="EF_Hand_1_Ca_BS"/>
</dbReference>
<sequence length="280" mass="32011">MQLTILLVFAVGVSQSKKRWSHKEGKLQTCDVTYCANGQECVESNNKPECRCIQSCYEEISYVCGSNRKTYNSKCELYKDACVRKESITLVATVSCEEDDKIKKDRSNEIEMDDSKPKPAVCIQKDRDTMRSVIINYFHQKTSLGDKSYMIELQNHYNVIDKNNDKSLEIHEFMNLVETKKLLSNVTSNSLLIGACIVEIMALTDDNFDYRLDFEEFVKCINPNFHPPHDSCELEGRNYDDGDDVLQECNTCKCACGKWICTSNICTKNLKNASQSLKQC</sequence>
<dbReference type="Pfam" id="PF23244">
    <property type="entry name" value="VWF"/>
    <property type="match status" value="1"/>
</dbReference>
<evidence type="ECO:0000256" key="4">
    <source>
        <dbReference type="SAM" id="SignalP"/>
    </source>
</evidence>
<dbReference type="SUPFAM" id="SSF100895">
    <property type="entry name" value="Kazal-type serine protease inhibitors"/>
    <property type="match status" value="1"/>
</dbReference>
<feature type="chain" id="PRO_5004603915" evidence="4">
    <location>
        <begin position="17"/>
        <end position="280"/>
    </location>
</feature>
<dbReference type="InterPro" id="IPR002350">
    <property type="entry name" value="Kazal_dom"/>
</dbReference>
<dbReference type="InterPro" id="IPR057020">
    <property type="entry name" value="EF-hand_FSTL1"/>
</dbReference>
<accession>T2MDB2</accession>
<dbReference type="GO" id="GO:0030510">
    <property type="term" value="P:regulation of BMP signaling pathway"/>
    <property type="evidence" value="ECO:0007669"/>
    <property type="project" value="TreeGrafter"/>
</dbReference>
<dbReference type="EMBL" id="HAAD01004036">
    <property type="protein sequence ID" value="CDG70268.1"/>
    <property type="molecule type" value="mRNA"/>
</dbReference>
<keyword evidence="3" id="KW-1015">Disulfide bond</keyword>
<evidence type="ECO:0000256" key="2">
    <source>
        <dbReference type="ARBA" id="ARBA00022837"/>
    </source>
</evidence>
<dbReference type="SMART" id="SM00280">
    <property type="entry name" value="KAZAL"/>
    <property type="match status" value="1"/>
</dbReference>
<evidence type="ECO:0000259" key="5">
    <source>
        <dbReference type="PROSITE" id="PS51465"/>
    </source>
</evidence>
<evidence type="ECO:0000256" key="1">
    <source>
        <dbReference type="ARBA" id="ARBA00022729"/>
    </source>
</evidence>
<organism evidence="6">
    <name type="scientific">Hydra vulgaris</name>
    <name type="common">Hydra</name>
    <name type="synonym">Hydra attenuata</name>
    <dbReference type="NCBI Taxonomy" id="6087"/>
    <lineage>
        <taxon>Eukaryota</taxon>
        <taxon>Metazoa</taxon>
        <taxon>Cnidaria</taxon>
        <taxon>Hydrozoa</taxon>
        <taxon>Hydroidolina</taxon>
        <taxon>Anthoathecata</taxon>
        <taxon>Aplanulata</taxon>
        <taxon>Hydridae</taxon>
        <taxon>Hydra</taxon>
    </lineage>
</organism>
<dbReference type="Gene3D" id="3.30.60.30">
    <property type="match status" value="1"/>
</dbReference>
<dbReference type="GO" id="GO:0030154">
    <property type="term" value="P:cell differentiation"/>
    <property type="evidence" value="ECO:0007669"/>
    <property type="project" value="TreeGrafter"/>
</dbReference>
<dbReference type="InterPro" id="IPR050653">
    <property type="entry name" value="Prot_Inhib_GrowthFact_Antg"/>
</dbReference>
<dbReference type="SUPFAM" id="SSF47473">
    <property type="entry name" value="EF-hand"/>
    <property type="match status" value="1"/>
</dbReference>
<dbReference type="AlphaFoldDB" id="T2MDB2"/>
<evidence type="ECO:0000256" key="3">
    <source>
        <dbReference type="ARBA" id="ARBA00023157"/>
    </source>
</evidence>
<protein>
    <submittedName>
        <fullName evidence="6">Follistatin-related protein 1</fullName>
    </submittedName>
</protein>
<dbReference type="PANTHER" id="PTHR10913:SF81">
    <property type="entry name" value="KAZAL-LIKE DOMAIN-CONTAINING PROTEIN"/>
    <property type="match status" value="1"/>
</dbReference>
<dbReference type="OrthoDB" id="88467at2759"/>
<feature type="domain" description="Kazal-like" evidence="5">
    <location>
        <begin position="44"/>
        <end position="98"/>
    </location>
</feature>
<name>T2MDB2_HYDVU</name>